<evidence type="ECO:0000256" key="1">
    <source>
        <dbReference type="SAM" id="MobiDB-lite"/>
    </source>
</evidence>
<protein>
    <submittedName>
        <fullName evidence="2">Uncharacterized protein</fullName>
    </submittedName>
</protein>
<feature type="region of interest" description="Disordered" evidence="1">
    <location>
        <begin position="179"/>
        <end position="207"/>
    </location>
</feature>
<dbReference type="Gramene" id="TKW25420">
    <property type="protein sequence ID" value="TKW25420"/>
    <property type="gene ID" value="SEVIR_3G118600v2"/>
</dbReference>
<accession>A0A4U6V846</accession>
<evidence type="ECO:0000313" key="2">
    <source>
        <dbReference type="EMBL" id="TKW25420.1"/>
    </source>
</evidence>
<proteinExistence type="predicted"/>
<dbReference type="Proteomes" id="UP000298652">
    <property type="component" value="Chromosome 3"/>
</dbReference>
<reference evidence="2" key="1">
    <citation type="submission" date="2019-03" db="EMBL/GenBank/DDBJ databases">
        <title>WGS assembly of Setaria viridis.</title>
        <authorList>
            <person name="Huang P."/>
            <person name="Jenkins J."/>
            <person name="Grimwood J."/>
            <person name="Barry K."/>
            <person name="Healey A."/>
            <person name="Mamidi S."/>
            <person name="Sreedasyam A."/>
            <person name="Shu S."/>
            <person name="Feldman M."/>
            <person name="Wu J."/>
            <person name="Yu Y."/>
            <person name="Chen C."/>
            <person name="Johnson J."/>
            <person name="Rokhsar D."/>
            <person name="Baxter I."/>
            <person name="Schmutz J."/>
            <person name="Brutnell T."/>
            <person name="Kellogg E."/>
        </authorList>
    </citation>
    <scope>NUCLEOTIDE SEQUENCE [LARGE SCALE GENOMIC DNA]</scope>
</reference>
<dbReference type="EMBL" id="CM016554">
    <property type="protein sequence ID" value="TKW25420.1"/>
    <property type="molecule type" value="Genomic_DNA"/>
</dbReference>
<name>A0A4U6V846_SETVI</name>
<gene>
    <name evidence="2" type="ORF">SEVIR_3G118600v2</name>
</gene>
<dbReference type="AlphaFoldDB" id="A0A4U6V846"/>
<organism evidence="2 3">
    <name type="scientific">Setaria viridis</name>
    <name type="common">Green bristlegrass</name>
    <name type="synonym">Setaria italica subsp. viridis</name>
    <dbReference type="NCBI Taxonomy" id="4556"/>
    <lineage>
        <taxon>Eukaryota</taxon>
        <taxon>Viridiplantae</taxon>
        <taxon>Streptophyta</taxon>
        <taxon>Embryophyta</taxon>
        <taxon>Tracheophyta</taxon>
        <taxon>Spermatophyta</taxon>
        <taxon>Magnoliopsida</taxon>
        <taxon>Liliopsida</taxon>
        <taxon>Poales</taxon>
        <taxon>Poaceae</taxon>
        <taxon>PACMAD clade</taxon>
        <taxon>Panicoideae</taxon>
        <taxon>Panicodae</taxon>
        <taxon>Paniceae</taxon>
        <taxon>Cenchrinae</taxon>
        <taxon>Setaria</taxon>
    </lineage>
</organism>
<keyword evidence="3" id="KW-1185">Reference proteome</keyword>
<feature type="compositionally biased region" description="Basic and acidic residues" evidence="1">
    <location>
        <begin position="194"/>
        <end position="207"/>
    </location>
</feature>
<evidence type="ECO:0000313" key="3">
    <source>
        <dbReference type="Proteomes" id="UP000298652"/>
    </source>
</evidence>
<sequence length="207" mass="22735">MLVRPVPTHSIRSILPNHRDISFTRCYLGTRCSTLHPIKKILFYRPLCLHPRSTAFSPRAPPPRPRTTTARTTRAVAVASTRRSPSSARPVAPPVAAPAVGACRGLFPCPSTDGREHRCPESSPLAPSHAGGHPRFLCYHAQTDAMPLTPSDLLEKAAQIGACAYIPCFFLFPKRSREPASPNAKQVDLEEGIESNRFETSAMHKEH</sequence>